<dbReference type="Proteomes" id="UP000250266">
    <property type="component" value="Unassembled WGS sequence"/>
</dbReference>
<dbReference type="Gene3D" id="2.170.270.10">
    <property type="entry name" value="SET domain"/>
    <property type="match status" value="1"/>
</dbReference>
<dbReference type="OrthoDB" id="308383at2759"/>
<accession>A0A8E2E7I9</accession>
<feature type="region of interest" description="Disordered" evidence="1">
    <location>
        <begin position="15"/>
        <end position="53"/>
    </location>
</feature>
<evidence type="ECO:0000259" key="2">
    <source>
        <dbReference type="PROSITE" id="PS50280"/>
    </source>
</evidence>
<reference evidence="3 4" key="1">
    <citation type="journal article" date="2016" name="Nat. Commun.">
        <title>Ectomycorrhizal ecology is imprinted in the genome of the dominant symbiotic fungus Cenococcum geophilum.</title>
        <authorList>
            <consortium name="DOE Joint Genome Institute"/>
            <person name="Peter M."/>
            <person name="Kohler A."/>
            <person name="Ohm R.A."/>
            <person name="Kuo A."/>
            <person name="Krutzmann J."/>
            <person name="Morin E."/>
            <person name="Arend M."/>
            <person name="Barry K.W."/>
            <person name="Binder M."/>
            <person name="Choi C."/>
            <person name="Clum A."/>
            <person name="Copeland A."/>
            <person name="Grisel N."/>
            <person name="Haridas S."/>
            <person name="Kipfer T."/>
            <person name="LaButti K."/>
            <person name="Lindquist E."/>
            <person name="Lipzen A."/>
            <person name="Maire R."/>
            <person name="Meier B."/>
            <person name="Mihaltcheva S."/>
            <person name="Molinier V."/>
            <person name="Murat C."/>
            <person name="Poggeler S."/>
            <person name="Quandt C.A."/>
            <person name="Sperisen C."/>
            <person name="Tritt A."/>
            <person name="Tisserant E."/>
            <person name="Crous P.W."/>
            <person name="Henrissat B."/>
            <person name="Nehls U."/>
            <person name="Egli S."/>
            <person name="Spatafora J.W."/>
            <person name="Grigoriev I.V."/>
            <person name="Martin F.M."/>
        </authorList>
    </citation>
    <scope>NUCLEOTIDE SEQUENCE [LARGE SCALE GENOMIC DNA]</scope>
    <source>
        <strain evidence="3 4">CBS 459.81</strain>
    </source>
</reference>
<keyword evidence="4" id="KW-1185">Reference proteome</keyword>
<dbReference type="AlphaFoldDB" id="A0A8E2E7I9"/>
<feature type="compositionally biased region" description="Polar residues" evidence="1">
    <location>
        <begin position="15"/>
        <end position="34"/>
    </location>
</feature>
<dbReference type="InterPro" id="IPR046341">
    <property type="entry name" value="SET_dom_sf"/>
</dbReference>
<dbReference type="SUPFAM" id="SSF82199">
    <property type="entry name" value="SET domain"/>
    <property type="match status" value="1"/>
</dbReference>
<feature type="domain" description="SET" evidence="2">
    <location>
        <begin position="107"/>
        <end position="225"/>
    </location>
</feature>
<dbReference type="EMBL" id="KV745037">
    <property type="protein sequence ID" value="OCK78835.1"/>
    <property type="molecule type" value="Genomic_DNA"/>
</dbReference>
<evidence type="ECO:0000256" key="1">
    <source>
        <dbReference type="SAM" id="MobiDB-lite"/>
    </source>
</evidence>
<sequence>SQSHFYYEDAAGKTNPVTQLSSSNTLTLPRQNNKLDFDPADWSSTSRPPGFSTWPPQSLSALLKATPADGANCVGRKCWEDDFCESRKLDCGHSFDEWIAPTRKWEDLFELKEVQGMGVGLFTKTPWDKGAILGWMAGSVLPINRSSAPGERSCYAVEIPIGRIAKKQTYAVIDAEKPGNWMRFANHDCEPKARFVLRRCGRMRIVTVEAIRRIRKGEEVTVDYGGQYWEVEGRLCGCGKRGCVSKGK</sequence>
<protein>
    <submittedName>
        <fullName evidence="3">SET domain-containing protein</fullName>
    </submittedName>
</protein>
<dbReference type="PROSITE" id="PS50280">
    <property type="entry name" value="SET"/>
    <property type="match status" value="1"/>
</dbReference>
<feature type="non-terminal residue" evidence="3">
    <location>
        <position position="1"/>
    </location>
</feature>
<dbReference type="InterPro" id="IPR001214">
    <property type="entry name" value="SET_dom"/>
</dbReference>
<evidence type="ECO:0000313" key="3">
    <source>
        <dbReference type="EMBL" id="OCK78835.1"/>
    </source>
</evidence>
<gene>
    <name evidence="3" type="ORF">K432DRAFT_280975</name>
</gene>
<dbReference type="Pfam" id="PF00856">
    <property type="entry name" value="SET"/>
    <property type="match status" value="1"/>
</dbReference>
<organism evidence="3 4">
    <name type="scientific">Lepidopterella palustris CBS 459.81</name>
    <dbReference type="NCBI Taxonomy" id="1314670"/>
    <lineage>
        <taxon>Eukaryota</taxon>
        <taxon>Fungi</taxon>
        <taxon>Dikarya</taxon>
        <taxon>Ascomycota</taxon>
        <taxon>Pezizomycotina</taxon>
        <taxon>Dothideomycetes</taxon>
        <taxon>Pleosporomycetidae</taxon>
        <taxon>Mytilinidiales</taxon>
        <taxon>Argynnaceae</taxon>
        <taxon>Lepidopterella</taxon>
    </lineage>
</organism>
<feature type="non-terminal residue" evidence="3">
    <location>
        <position position="248"/>
    </location>
</feature>
<evidence type="ECO:0000313" key="4">
    <source>
        <dbReference type="Proteomes" id="UP000250266"/>
    </source>
</evidence>
<dbReference type="SMART" id="SM00317">
    <property type="entry name" value="SET"/>
    <property type="match status" value="1"/>
</dbReference>
<proteinExistence type="predicted"/>
<name>A0A8E2E7I9_9PEZI</name>